<feature type="chain" id="PRO_5035903635" description="Insecticide toxin TcdB middle/N-terminal domain-containing protein" evidence="5">
    <location>
        <begin position="21"/>
        <end position="3751"/>
    </location>
</feature>
<evidence type="ECO:0008006" key="8">
    <source>
        <dbReference type="Google" id="ProtNLM"/>
    </source>
</evidence>
<evidence type="ECO:0000256" key="3">
    <source>
        <dbReference type="ARBA" id="ARBA00023026"/>
    </source>
</evidence>
<dbReference type="InterPro" id="IPR028994">
    <property type="entry name" value="Integrin_alpha_N"/>
</dbReference>
<dbReference type="Gene3D" id="2.180.10.10">
    <property type="entry name" value="RHS repeat-associated core"/>
    <property type="match status" value="1"/>
</dbReference>
<evidence type="ECO:0000313" key="6">
    <source>
        <dbReference type="EMBL" id="KAF7788349.1"/>
    </source>
</evidence>
<dbReference type="Pfam" id="PF05593">
    <property type="entry name" value="RHS_repeat"/>
    <property type="match status" value="1"/>
</dbReference>
<dbReference type="NCBIfam" id="TIGR01643">
    <property type="entry name" value="YD_repeat_2x"/>
    <property type="match status" value="1"/>
</dbReference>
<dbReference type="NCBIfam" id="TIGR03696">
    <property type="entry name" value="Rhs_assc_core"/>
    <property type="match status" value="1"/>
</dbReference>
<dbReference type="InterPro" id="IPR050708">
    <property type="entry name" value="T6SS_VgrG/RHS"/>
</dbReference>
<evidence type="ECO:0000256" key="1">
    <source>
        <dbReference type="ARBA" id="ARBA00004613"/>
    </source>
</evidence>
<dbReference type="InterPro" id="IPR011047">
    <property type="entry name" value="Quinoprotein_ADH-like_sf"/>
</dbReference>
<dbReference type="InterPro" id="IPR031325">
    <property type="entry name" value="RHS_repeat"/>
</dbReference>
<keyword evidence="5" id="KW-0732">Signal</keyword>
<evidence type="ECO:0000256" key="4">
    <source>
        <dbReference type="SAM" id="MobiDB-lite"/>
    </source>
</evidence>
<keyword evidence="3" id="KW-0843">Virulence</keyword>
<dbReference type="InterPro" id="IPR013783">
    <property type="entry name" value="Ig-like_fold"/>
</dbReference>
<dbReference type="Pfam" id="PF03534">
    <property type="entry name" value="SpvB"/>
    <property type="match status" value="1"/>
</dbReference>
<proteinExistence type="predicted"/>
<dbReference type="Gene3D" id="2.60.40.10">
    <property type="entry name" value="Immunoglobulins"/>
    <property type="match status" value="1"/>
</dbReference>
<dbReference type="SUPFAM" id="SSF69318">
    <property type="entry name" value="Integrin alpha N-terminal domain"/>
    <property type="match status" value="1"/>
</dbReference>
<dbReference type="PANTHER" id="PTHR32305">
    <property type="match status" value="1"/>
</dbReference>
<protein>
    <recommendedName>
        <fullName evidence="8">Insecticide toxin TcdB middle/N-terminal domain-containing protein</fullName>
    </recommendedName>
</protein>
<reference evidence="6 7" key="1">
    <citation type="journal article" date="2012" name="J. Bacteriol.">
        <title>Genome sequence of the cycloprodigiosin-producing bacterial strain Pseudoalteromonas rubra ATCC 29570(T).</title>
        <authorList>
            <person name="Xie B.B."/>
            <person name="Shu Y.L."/>
            <person name="Qin Q.L."/>
            <person name="Rong J.C."/>
            <person name="Zhang X.Y."/>
            <person name="Chen X.L."/>
            <person name="Zhou B.C."/>
            <person name="Zhang Y.Z."/>
        </authorList>
    </citation>
    <scope>NUCLEOTIDE SEQUENCE [LARGE SCALE GENOMIC DNA]</scope>
    <source>
        <strain evidence="6 7">DSM 6842</strain>
    </source>
</reference>
<evidence type="ECO:0000256" key="2">
    <source>
        <dbReference type="ARBA" id="ARBA00022525"/>
    </source>
</evidence>
<sequence length="3751" mass="411358">MKNINKLLLTCMAVWSSAYSDDVVANQVETNCFLKNAYELPYKQNLKLTLTGNYEGYYYPEQGSDYTSFEGIKSLHKGNNKLYGWTSRILAESELPSGLRHAKKHYSVPRVVTSALAAGKYDLIVRMTTADHEEDDDPYSQIPTYIEYDHDCVVKLDIFNVTEPQISSTSPSSDTSIVQDEKLTVSFTAYDAGTDFASFNLYRNNLLITAKSCETSRDKKSKTCSRSYDKNTLNVGEHTFKAIVKDSRGYQTSKTRKITVLEKNSAPTISDFSVSPEFGAAGEAISVSFTVKDGDAQSYNKLSHVTLQRDSQDPVTVSQQDCALSGLGSKSCTLSFGTISGDNAQTSITLTVYDKKGANASNSGTVEFVPADLTVSSITVSPSTPFIDDIVTITANVNSGLDYLDTLQLCARRGGSFTQDAPCPSSSIISGACNKANGSCSATYNLGGSASSANFKVYAANRFGDTDESLRTVMPASYFGAALRVNVGPGTSHILGKPVPLVARIGAINKDSKSLKRIELRSGNTLLQSYSVNIALYRDRAVEHHFSWTPGVVRSNMPVSAVLYDDKNQSVSTSSVYLDIVYPDTPKPRLPKLVISPAGSGTYRVVASALLNTEQLNFSAHVNGSSRDVLPNAEIKSPGTDAEVEVDVSYADHTKTLSVCVLATNYLVSDGQPIPGTIKEADRQVCATESISHPKPTPDTPKFSALKSQVGGRYTVKWQQQNDGATNLFRLYRWNGLPIDRNLSNLLYEGTANQITIEKPEQGHVTYEIQACYDGSTCTAGQQFTVEHLPPYIQSASIEECGASRCLYVKGIGFSQSQTSLQVQLRQTAETYSYSNNLAIQHDGFKALVSDYVADKLIDGGAYLKVNNGVSKNDAPIYSSIVVDGSGSENGPDLLSRGFSFSENGILYAGSETGLNAYIVTDDQKFELKWSHKTPAGIADASKHSDVVAMPLIKSNTSMAHGGVYDDVYFGARNNRFYSIRHDITNTNESSKRVQWLFDTRGPIVAPAQLTKVYGEDTPVVYVGSLDEALYALNADNGEVYWHYLFPGSGGVVAQPQVSADGHVYVQTEKDVYVINPGLIKRNAMHWQGLGELGALLNQHFPQWQDSIENDAKLLRPEQRDEAIWTITELMFVLRDESPTKDQLNILSYLVTNDLLSIEEVARLILGSVTEDGVAIYSNSAMSNEAFTLAMIAKVKNISQQEARTVLVGGQGYGYWQGLLEQGMSRANLVLELLFYRSEQYDQLTLKTLNYFYDFCTTNEACSYSADDDGDGLSFEAELLLGTDPFDKEDGFQTPEINVLSQNFGNLTLGLSVSGPVEFYDLEMSANGQPYESESRVTASSSSKKAPNSDSTNYNMALHNGNYKFRARACISVAVNANTKTFCSPQYAETKQVYIQDSVVQSGINVHLPEGTAKEPTHDREALLQHARLTPTQGNFRVTENGSASYTVPIELPSGIAGVAPQVTLNYDSQAGSSNVALGWSIGAGGAISRCPQTFAQDGQFKPLTFTQSDRFCLGGQRLIPADVTGDFDDYNPLETYVLELDSQVTVAKIGTADSIEFLVKAKDGTLKRYGGAADSEIRLGNRSDRTLTWLLHSVYDNMQVEDTAIKYEYSDSVSGQVLGETEKVLTKVAYSGNSVEFNYRAGEIRRAGYVFNGLMSSERAELQSITVKNHFDRVLSHFVLGTETAANGLRLLTSVKQCDAANVCKLPIQFNYDAFSDSLSYTSSAKVYSLPYHREGKHALAAVLSVDSEGDGIPEIAVLERYEGKDYKLCLLKGGDRLDDASRFACTDFVRGDDEASVSVETFDYNNDGKQELFVNMKKDYDSNYGRDYFAVYELVGQTLQRVDITDLFLPSDSASQERERALYFKEPQFADMNGDGYSDIVYKLDSSESAYVRHYDPVKKQFATPLGLKLFSTDDWLGAVSEEDGEWFLTDMNADGLADIVSLKCAGGSKCDDKQSNSVYVFYNHGIEGTGTNQVQRFRAKSIVSSKKVRSLQLNDANADGLVDLLFLDVSEWDEYKGDQTGSWQLWINKSQSEPMFEHNFTYDVDLDLSDRSEIHKDVTTPTAIDVDRNGKPDLFFRGKLDTNWTHYEWSPKNNTLEQVDKFVLPTATLQSLAGDYLTTFDFDYDGNNDLLFKNGGSIEIRYDNSMLPTSGLLRTVTQGYGSVTAIDYASMTDPSVYEGNVTLFTQDENVKRSDLKVSKYIAPLQLVSEVTTDSPNSNNVGTVSVDYFYEGARAQFGGRGMLGFQSLTTTTYKQEQLTDEQYAIVTTTRYLQHFPFTGMPLSTDKYFKKAGEADSIISTNRYLSRAYNTYKYVEIEHRGGKAYQALLQNARECDARLNSNYTISGYGCSETDMTYDEDNNANLIESVVTKFNVSAAGSHTFVRSGSGGTALSKVTTTNEYTGTAQAKRFGRITKATATHADGSGNNGISKTSAFVYYGASDTHPYMLKQEIIAPGGSCDAQLTKTYVYDDVGNIKRTETSNDSDQCAIEDKQTRVTEHVYDADGRYLRYSLQNVDAAPADLSAGLENSGALVAKSAEILVRNGHGAPTRILSPGGVYTYKLYDTFGSAIGQYQTTGAHSYTYLSECTELQCSVKSQRYVNGELLETQYLDKAGRPYKSIVPSVKGSTLEMKNFYDKYGRLLHTEAHKAEPVKTYHDIFDRVQKVVDENSGMTTATTFNGLESTTTIRGHIGDESDASQSTTTTKNTLGQVVQVTDSMGNTLTYTYDVMGNQDTVSSSADNGRVLVDNEYNALGRRIELKDADRGTWTYTYNAFGELTSQTDARKVTQYFTYDLLGRKTHQSQVLGAEPGGKDSAAYLQTERLSEGDSVWEYGQSPANVHQLISASQGQDWRQFYFYDNFGRAVATLTSLERASACDKNDVELDTNHYDLRIKVSDPDNLPAIADPLTSLCVIQQQAYDAHGRLAFQFDDYRRMNNGGEDKYIEARGVKNTYQYGQLFERREAREGSRGRIYYQVKSLNTRGQVSQYIKGGKTMAITYDPVTGDLTHISGEGELEAVQSDSYAFDGLGNLINRTLTGFELETFGYDDLNRVTHINGTQQFEYDSNGNLTKIGKWHQQYGQHGAALHALTSRSNFVSDDGNGVPIILPPPPPKFDTWGSEEAKSPLMENRFSASLSSASVSDDVRVTESYFYDANGNQTRMKRGLSTIRTLKYSTRNKVKEIEGRNETVIFDYDINNRRYKRVDGNQTVYYVGALELTTKSGNDKQAYIKRYVGNDATIKYTSGDEQAQGSTIQWLFTDHQGSIVAITDQYFNVVKRMSYDVFGQLRTSESETEKAAKAVGLHPDLAFLFDISDNTRGYTGHEPVSVDGESRIIHMNGRIYDALTGRFMQPDPITQAPGNLQNYNTFSYVYNNPLSYTDPSGYVIKPLKKLTRNIIRASAKVFGKDLTHIAGSVASAFCGPGAPACSAAWNYEYNRAMGVPSEYARESAYIAYMSATVLNAIGSNFSKMGAQNVDDVVFNGAQYSNYIDFGGNLLTSGQVAGQITAHAMIGGISSVMAGGKFGHGFFSAGVTKGAGGAYLPGGSDLTVGQVAQGTVISAVIGGTASVVSGGKFSNGARFAAMQYLYNQAKDVDYGKIWDDATRTLGEYWSGVYEQEYKAAQEVLGTENLHRLSQGAAGVAEITGAVAICGSTSGIGCAAGGGLMFMHGASNLYEAMSGRNPMAHAYGGFGADPEFGKKAFIIIDAGMAGASGVNTLRIGTPYSPAGSLNRAEKLWIGNDAYQVYKGVFGN</sequence>
<dbReference type="GO" id="GO:0005737">
    <property type="term" value="C:cytoplasm"/>
    <property type="evidence" value="ECO:0007669"/>
    <property type="project" value="InterPro"/>
</dbReference>
<dbReference type="PANTHER" id="PTHR32305:SF15">
    <property type="entry name" value="PROTEIN RHSA-RELATED"/>
    <property type="match status" value="1"/>
</dbReference>
<dbReference type="InterPro" id="IPR003284">
    <property type="entry name" value="Sal_SpvB"/>
</dbReference>
<dbReference type="InterPro" id="IPR015943">
    <property type="entry name" value="WD40/YVTN_repeat-like_dom_sf"/>
</dbReference>
<accession>A0A8T0CCB5</accession>
<dbReference type="RefSeq" id="WP_010383669.1">
    <property type="nucleotide sequence ID" value="NZ_AHCD03000026.1"/>
</dbReference>
<dbReference type="Proteomes" id="UP000016480">
    <property type="component" value="Unassembled WGS sequence"/>
</dbReference>
<dbReference type="GO" id="GO:0005576">
    <property type="term" value="C:extracellular region"/>
    <property type="evidence" value="ECO:0007669"/>
    <property type="project" value="UniProtKB-SubCell"/>
</dbReference>
<evidence type="ECO:0000313" key="7">
    <source>
        <dbReference type="Proteomes" id="UP000016480"/>
    </source>
</evidence>
<feature type="region of interest" description="Disordered" evidence="4">
    <location>
        <begin position="1331"/>
        <end position="1353"/>
    </location>
</feature>
<organism evidence="6 7">
    <name type="scientific">Pseudoalteromonas rubra</name>
    <dbReference type="NCBI Taxonomy" id="43658"/>
    <lineage>
        <taxon>Bacteria</taxon>
        <taxon>Pseudomonadati</taxon>
        <taxon>Pseudomonadota</taxon>
        <taxon>Gammaproteobacteria</taxon>
        <taxon>Alteromonadales</taxon>
        <taxon>Pseudoalteromonadaceae</taxon>
        <taxon>Pseudoalteromonas</taxon>
    </lineage>
</organism>
<dbReference type="InterPro" id="IPR006530">
    <property type="entry name" value="YD"/>
</dbReference>
<name>A0A8T0CCB5_9GAMM</name>
<dbReference type="InterPro" id="IPR022385">
    <property type="entry name" value="Rhs_assc_core"/>
</dbReference>
<comment type="subcellular location">
    <subcellularLocation>
        <location evidence="1">Secreted</location>
    </subcellularLocation>
</comment>
<feature type="signal peptide" evidence="5">
    <location>
        <begin position="1"/>
        <end position="20"/>
    </location>
</feature>
<evidence type="ECO:0000256" key="5">
    <source>
        <dbReference type="SAM" id="SignalP"/>
    </source>
</evidence>
<dbReference type="GeneID" id="61356390"/>
<dbReference type="Gene3D" id="2.130.10.10">
    <property type="entry name" value="YVTN repeat-like/Quinoprotein amine dehydrogenase"/>
    <property type="match status" value="1"/>
</dbReference>
<gene>
    <name evidence="6" type="ORF">PRUB_a2986</name>
</gene>
<keyword evidence="2" id="KW-0964">Secreted</keyword>
<comment type="caution">
    <text evidence="6">The sequence shown here is derived from an EMBL/GenBank/DDBJ whole genome shotgun (WGS) entry which is preliminary data.</text>
</comment>
<dbReference type="EMBL" id="AHCD03000026">
    <property type="protein sequence ID" value="KAF7788349.1"/>
    <property type="molecule type" value="Genomic_DNA"/>
</dbReference>
<dbReference type="SUPFAM" id="SSF50998">
    <property type="entry name" value="Quinoprotein alcohol dehydrogenase-like"/>
    <property type="match status" value="1"/>
</dbReference>